<dbReference type="HOGENOM" id="CLU_040082_7_1_1"/>
<dbReference type="Pfam" id="PF26138">
    <property type="entry name" value="DUF8040"/>
    <property type="match status" value="1"/>
</dbReference>
<dbReference type="InterPro" id="IPR058353">
    <property type="entry name" value="DUF8040"/>
</dbReference>
<sequence length="174" mass="20459">MMCLKKRQRELQLQIERPTRRPITRAGQDYIDNVLKEDPLHFRELYRMYPNIFLKLCNLLREKTSLTDTRYISLEEMVASFLLVVGQNSRYCYTRDTFKRSKFAISENFHKVLQALNQISPSFMATAGPGTPHKIKESTIFYSYFKDCVGAIDGTHIFAMVQKKRCSSFPQQKR</sequence>
<dbReference type="OMA" id="WTISSHF"/>
<dbReference type="PANTHER" id="PTHR22930">
    <property type="match status" value="1"/>
</dbReference>
<dbReference type="PANTHER" id="PTHR22930:SF251">
    <property type="entry name" value="DDE TNP4 DOMAIN-CONTAINING PROTEIN"/>
    <property type="match status" value="1"/>
</dbReference>
<dbReference type="Proteomes" id="UP000032141">
    <property type="component" value="Chromosome C6"/>
</dbReference>
<evidence type="ECO:0000259" key="1">
    <source>
        <dbReference type="Pfam" id="PF26138"/>
    </source>
</evidence>
<protein>
    <recommendedName>
        <fullName evidence="1">DUF8040 domain-containing protein</fullName>
    </recommendedName>
</protein>
<evidence type="ECO:0000313" key="3">
    <source>
        <dbReference type="Proteomes" id="UP000032141"/>
    </source>
</evidence>
<proteinExistence type="predicted"/>
<keyword evidence="3" id="KW-1185">Reference proteome</keyword>
<accession>A0A0D3CW06</accession>
<organism evidence="2 3">
    <name type="scientific">Brassica oleracea var. oleracea</name>
    <dbReference type="NCBI Taxonomy" id="109376"/>
    <lineage>
        <taxon>Eukaryota</taxon>
        <taxon>Viridiplantae</taxon>
        <taxon>Streptophyta</taxon>
        <taxon>Embryophyta</taxon>
        <taxon>Tracheophyta</taxon>
        <taxon>Spermatophyta</taxon>
        <taxon>Magnoliopsida</taxon>
        <taxon>eudicotyledons</taxon>
        <taxon>Gunneridae</taxon>
        <taxon>Pentapetalae</taxon>
        <taxon>rosids</taxon>
        <taxon>malvids</taxon>
        <taxon>Brassicales</taxon>
        <taxon>Brassicaceae</taxon>
        <taxon>Brassiceae</taxon>
        <taxon>Brassica</taxon>
    </lineage>
</organism>
<dbReference type="AlphaFoldDB" id="A0A0D3CW06"/>
<dbReference type="InterPro" id="IPR045249">
    <property type="entry name" value="HARBI1-like"/>
</dbReference>
<reference evidence="2" key="2">
    <citation type="submission" date="2015-03" db="UniProtKB">
        <authorList>
            <consortium name="EnsemblPlants"/>
        </authorList>
    </citation>
    <scope>IDENTIFICATION</scope>
</reference>
<dbReference type="Gramene" id="Bo6g081720.1">
    <property type="protein sequence ID" value="Bo6g081720.1"/>
    <property type="gene ID" value="Bo6g081720"/>
</dbReference>
<dbReference type="EnsemblPlants" id="Bo6g081720.1">
    <property type="protein sequence ID" value="Bo6g081720.1"/>
    <property type="gene ID" value="Bo6g081720"/>
</dbReference>
<evidence type="ECO:0000313" key="2">
    <source>
        <dbReference type="EnsemblPlants" id="Bo6g081720.1"/>
    </source>
</evidence>
<dbReference type="eggNOG" id="KOG4585">
    <property type="taxonomic scope" value="Eukaryota"/>
</dbReference>
<name>A0A0D3CW06_BRAOL</name>
<reference evidence="2 3" key="1">
    <citation type="journal article" date="2014" name="Genome Biol.">
        <title>Transcriptome and methylome profiling reveals relics of genome dominance in the mesopolyploid Brassica oleracea.</title>
        <authorList>
            <person name="Parkin I.A."/>
            <person name="Koh C."/>
            <person name="Tang H."/>
            <person name="Robinson S.J."/>
            <person name="Kagale S."/>
            <person name="Clarke W.E."/>
            <person name="Town C.D."/>
            <person name="Nixon J."/>
            <person name="Krishnakumar V."/>
            <person name="Bidwell S.L."/>
            <person name="Denoeud F."/>
            <person name="Belcram H."/>
            <person name="Links M.G."/>
            <person name="Just J."/>
            <person name="Clarke C."/>
            <person name="Bender T."/>
            <person name="Huebert T."/>
            <person name="Mason A.S."/>
            <person name="Pires J.C."/>
            <person name="Barker G."/>
            <person name="Moore J."/>
            <person name="Walley P.G."/>
            <person name="Manoli S."/>
            <person name="Batley J."/>
            <person name="Edwards D."/>
            <person name="Nelson M.N."/>
            <person name="Wang X."/>
            <person name="Paterson A.H."/>
            <person name="King G."/>
            <person name="Bancroft I."/>
            <person name="Chalhoub B."/>
            <person name="Sharpe A.G."/>
        </authorList>
    </citation>
    <scope>NUCLEOTIDE SEQUENCE</scope>
    <source>
        <strain evidence="2 3">cv. TO1000</strain>
    </source>
</reference>
<feature type="domain" description="DUF8040" evidence="1">
    <location>
        <begin position="26"/>
        <end position="116"/>
    </location>
</feature>